<dbReference type="AlphaFoldDB" id="A0A3B0R6E7"/>
<dbReference type="InterPro" id="IPR013822">
    <property type="entry name" value="Signal_recog_particl_SRP54_hlx"/>
</dbReference>
<feature type="non-terminal residue" evidence="2">
    <location>
        <position position="50"/>
    </location>
</feature>
<proteinExistence type="predicted"/>
<dbReference type="SUPFAM" id="SSF47364">
    <property type="entry name" value="Domain of the SRP/SRP receptor G-proteins"/>
    <property type="match status" value="1"/>
</dbReference>
<dbReference type="InterPro" id="IPR042101">
    <property type="entry name" value="SRP54_N_sf"/>
</dbReference>
<evidence type="ECO:0000313" key="2">
    <source>
        <dbReference type="EMBL" id="VAV87127.1"/>
    </source>
</evidence>
<organism evidence="2">
    <name type="scientific">hydrothermal vent metagenome</name>
    <dbReference type="NCBI Taxonomy" id="652676"/>
    <lineage>
        <taxon>unclassified sequences</taxon>
        <taxon>metagenomes</taxon>
        <taxon>ecological metagenomes</taxon>
    </lineage>
</organism>
<dbReference type="Gene3D" id="1.20.120.140">
    <property type="entry name" value="Signal recognition particle SRP54, nucleotide-binding domain"/>
    <property type="match status" value="1"/>
</dbReference>
<gene>
    <name evidence="2" type="ORF">MNBD_ALPHA06-1035</name>
</gene>
<feature type="domain" description="Signal recognition particle SRP54 helical bundle" evidence="1">
    <location>
        <begin position="5"/>
        <end position="50"/>
    </location>
</feature>
<dbReference type="Pfam" id="PF02881">
    <property type="entry name" value="SRP54_N"/>
    <property type="match status" value="1"/>
</dbReference>
<dbReference type="GO" id="GO:0005525">
    <property type="term" value="F:GTP binding"/>
    <property type="evidence" value="ECO:0007669"/>
    <property type="project" value="InterPro"/>
</dbReference>
<evidence type="ECO:0000259" key="1">
    <source>
        <dbReference type="Pfam" id="PF02881"/>
    </source>
</evidence>
<dbReference type="EMBL" id="UOEE01000028">
    <property type="protein sequence ID" value="VAV87127.1"/>
    <property type="molecule type" value="Genomic_DNA"/>
</dbReference>
<dbReference type="InterPro" id="IPR036225">
    <property type="entry name" value="SRP/SRP_N"/>
</dbReference>
<sequence length="50" mass="5473">MFDNLTEQLGGVFDRLTGRGSLSEKDVKSALREIRLALLDADVALPVVKD</sequence>
<protein>
    <submittedName>
        <fullName evidence="2">Signal recognition particle protein Ffh</fullName>
    </submittedName>
</protein>
<dbReference type="GO" id="GO:0006614">
    <property type="term" value="P:SRP-dependent cotranslational protein targeting to membrane"/>
    <property type="evidence" value="ECO:0007669"/>
    <property type="project" value="InterPro"/>
</dbReference>
<name>A0A3B0R6E7_9ZZZZ</name>
<reference evidence="2" key="1">
    <citation type="submission" date="2018-06" db="EMBL/GenBank/DDBJ databases">
        <authorList>
            <person name="Zhirakovskaya E."/>
        </authorList>
    </citation>
    <scope>NUCLEOTIDE SEQUENCE</scope>
</reference>
<accession>A0A3B0R6E7</accession>